<proteinExistence type="inferred from homology"/>
<accession>A0A172TZU1</accession>
<reference evidence="5 6" key="2">
    <citation type="journal article" date="2016" name="Int. J. Syst. Evol. Microbiol.">
        <title>Flavisolibacter tropicus sp. nov., isolated from tropical soil.</title>
        <authorList>
            <person name="Lee J.J."/>
            <person name="Kang M.S."/>
            <person name="Kim G.S."/>
            <person name="Lee C.S."/>
            <person name="Lim S."/>
            <person name="Lee J."/>
            <person name="Roh S.H."/>
            <person name="Kang H."/>
            <person name="Ha J.M."/>
            <person name="Bae S."/>
            <person name="Jung H.Y."/>
            <person name="Kim M.K."/>
        </authorList>
    </citation>
    <scope>NUCLEOTIDE SEQUENCE [LARGE SCALE GENOMIC DNA]</scope>
    <source>
        <strain evidence="5 6">LCS9</strain>
    </source>
</reference>
<dbReference type="RefSeq" id="WP_066406973.1">
    <property type="nucleotide sequence ID" value="NZ_CP011390.1"/>
</dbReference>
<dbReference type="InterPro" id="IPR016667">
    <property type="entry name" value="Caps_polysacc_synth_CpsB/CapC"/>
</dbReference>
<keyword evidence="6" id="KW-1185">Reference proteome</keyword>
<dbReference type="STRING" id="1492898.SY85_20290"/>
<dbReference type="PIRSF" id="PIRSF016557">
    <property type="entry name" value="Caps_synth_CpsB"/>
    <property type="match status" value="1"/>
</dbReference>
<dbReference type="GO" id="GO:0004725">
    <property type="term" value="F:protein tyrosine phosphatase activity"/>
    <property type="evidence" value="ECO:0007669"/>
    <property type="project" value="UniProtKB-EC"/>
</dbReference>
<protein>
    <recommendedName>
        <fullName evidence="2">protein-tyrosine-phosphatase</fullName>
        <ecNumber evidence="2">3.1.3.48</ecNumber>
    </recommendedName>
</protein>
<gene>
    <name evidence="5" type="ORF">SY85_20290</name>
</gene>
<dbReference type="EMBL" id="CP011390">
    <property type="protein sequence ID" value="ANE52468.1"/>
    <property type="molecule type" value="Genomic_DNA"/>
</dbReference>
<dbReference type="EC" id="3.1.3.48" evidence="2"/>
<organism evidence="5 6">
    <name type="scientific">Flavisolibacter tropicus</name>
    <dbReference type="NCBI Taxonomy" id="1492898"/>
    <lineage>
        <taxon>Bacteria</taxon>
        <taxon>Pseudomonadati</taxon>
        <taxon>Bacteroidota</taxon>
        <taxon>Chitinophagia</taxon>
        <taxon>Chitinophagales</taxon>
        <taxon>Chitinophagaceae</taxon>
        <taxon>Flavisolibacter</taxon>
    </lineage>
</organism>
<dbReference type="Gene3D" id="3.20.20.140">
    <property type="entry name" value="Metal-dependent hydrolases"/>
    <property type="match status" value="1"/>
</dbReference>
<dbReference type="Proteomes" id="UP000077177">
    <property type="component" value="Chromosome"/>
</dbReference>
<keyword evidence="3" id="KW-0378">Hydrolase</keyword>
<evidence type="ECO:0000313" key="5">
    <source>
        <dbReference type="EMBL" id="ANE52468.1"/>
    </source>
</evidence>
<dbReference type="KEGG" id="fla:SY85_20290"/>
<evidence type="ECO:0000256" key="2">
    <source>
        <dbReference type="ARBA" id="ARBA00013064"/>
    </source>
</evidence>
<dbReference type="SUPFAM" id="SSF89550">
    <property type="entry name" value="PHP domain-like"/>
    <property type="match status" value="1"/>
</dbReference>
<dbReference type="InterPro" id="IPR016195">
    <property type="entry name" value="Pol/histidinol_Pase-like"/>
</dbReference>
<sequence length="242" mass="27571">MFFWKKKTEPVDLSWLGVDMHSHLIPGIDDGSPDMASSIALIKDLQQLGYRKLITTPHILSGLYPNTPEIIQSGLAEVKQELAAQKINIDIHAAAEYFIDEQFQEQLSEKIPLLTLKDNLVLVEFSMITAPLDLQDVLFEMQLQHYQPIIAHPERYVYLRSRLEFFEELKHAGAHLQLNLLSLTGHYGVHVRELAEYLLKNGLYDYAGTDLHGPRHIEKLKTLSSSPLYSILKDANLKNTSL</sequence>
<dbReference type="PANTHER" id="PTHR39181">
    <property type="entry name" value="TYROSINE-PROTEIN PHOSPHATASE YWQE"/>
    <property type="match status" value="1"/>
</dbReference>
<dbReference type="GO" id="GO:0030145">
    <property type="term" value="F:manganese ion binding"/>
    <property type="evidence" value="ECO:0007669"/>
    <property type="project" value="InterPro"/>
</dbReference>
<dbReference type="PANTHER" id="PTHR39181:SF1">
    <property type="entry name" value="TYROSINE-PROTEIN PHOSPHATASE YWQE"/>
    <property type="match status" value="1"/>
</dbReference>
<reference evidence="6" key="1">
    <citation type="submission" date="2015-01" db="EMBL/GenBank/DDBJ databases">
        <title>Flavisolibacter sp./LCS9/ whole genome sequencing.</title>
        <authorList>
            <person name="Kim M.K."/>
            <person name="Srinivasan S."/>
            <person name="Lee J.-J."/>
        </authorList>
    </citation>
    <scope>NUCLEOTIDE SEQUENCE [LARGE SCALE GENOMIC DNA]</scope>
    <source>
        <strain evidence="6">LCS9</strain>
    </source>
</reference>
<name>A0A172TZU1_9BACT</name>
<evidence type="ECO:0000256" key="1">
    <source>
        <dbReference type="ARBA" id="ARBA00005750"/>
    </source>
</evidence>
<dbReference type="Pfam" id="PF19567">
    <property type="entry name" value="CpsB_CapC"/>
    <property type="match status" value="1"/>
</dbReference>
<evidence type="ECO:0000256" key="3">
    <source>
        <dbReference type="ARBA" id="ARBA00022801"/>
    </source>
</evidence>
<dbReference type="OrthoDB" id="9788539at2"/>
<evidence type="ECO:0000313" key="6">
    <source>
        <dbReference type="Proteomes" id="UP000077177"/>
    </source>
</evidence>
<evidence type="ECO:0000256" key="4">
    <source>
        <dbReference type="ARBA" id="ARBA00051722"/>
    </source>
</evidence>
<comment type="catalytic activity">
    <reaction evidence="4">
        <text>O-phospho-L-tyrosyl-[protein] + H2O = L-tyrosyl-[protein] + phosphate</text>
        <dbReference type="Rhea" id="RHEA:10684"/>
        <dbReference type="Rhea" id="RHEA-COMP:10136"/>
        <dbReference type="Rhea" id="RHEA-COMP:20101"/>
        <dbReference type="ChEBI" id="CHEBI:15377"/>
        <dbReference type="ChEBI" id="CHEBI:43474"/>
        <dbReference type="ChEBI" id="CHEBI:46858"/>
        <dbReference type="ChEBI" id="CHEBI:61978"/>
        <dbReference type="EC" id="3.1.3.48"/>
    </reaction>
</comment>
<dbReference type="AlphaFoldDB" id="A0A172TZU1"/>
<comment type="similarity">
    <text evidence="1">Belongs to the metallo-dependent hydrolases superfamily. CpsB/CapC family.</text>
</comment>